<comment type="subcellular location">
    <subcellularLocation>
        <location evidence="3">Endoplasmic reticulum membrane</location>
    </subcellularLocation>
    <subcellularLocation>
        <location evidence="2">Nucleus membrane</location>
    </subcellularLocation>
</comment>
<protein>
    <recommendedName>
        <fullName evidence="16">Nuclear fusion protein KAR5</fullName>
    </recommendedName>
</protein>
<evidence type="ECO:0000256" key="9">
    <source>
        <dbReference type="ARBA" id="ARBA00022989"/>
    </source>
</evidence>
<evidence type="ECO:0000256" key="7">
    <source>
        <dbReference type="ARBA" id="ARBA00022729"/>
    </source>
</evidence>
<keyword evidence="6" id="KW-0812">Transmembrane</keyword>
<keyword evidence="10" id="KW-0472">Membrane</keyword>
<name>A0A8K0SQN1_9HYPO</name>
<comment type="similarity">
    <text evidence="4">Belongs to the KAR5 family.</text>
</comment>
<proteinExistence type="inferred from homology"/>
<reference evidence="14" key="1">
    <citation type="journal article" date="2021" name="Nat. Commun.">
        <title>Genetic determinants of endophytism in the Arabidopsis root mycobiome.</title>
        <authorList>
            <person name="Mesny F."/>
            <person name="Miyauchi S."/>
            <person name="Thiergart T."/>
            <person name="Pickel B."/>
            <person name="Atanasova L."/>
            <person name="Karlsson M."/>
            <person name="Huettel B."/>
            <person name="Barry K.W."/>
            <person name="Haridas S."/>
            <person name="Chen C."/>
            <person name="Bauer D."/>
            <person name="Andreopoulos W."/>
            <person name="Pangilinan J."/>
            <person name="LaButti K."/>
            <person name="Riley R."/>
            <person name="Lipzen A."/>
            <person name="Clum A."/>
            <person name="Drula E."/>
            <person name="Henrissat B."/>
            <person name="Kohler A."/>
            <person name="Grigoriev I.V."/>
            <person name="Martin F.M."/>
            <person name="Hacquard S."/>
        </authorList>
    </citation>
    <scope>NUCLEOTIDE SEQUENCE</scope>
    <source>
        <strain evidence="14">MPI-CAGE-CH-0235</strain>
    </source>
</reference>
<evidence type="ECO:0000256" key="11">
    <source>
        <dbReference type="ARBA" id="ARBA00023180"/>
    </source>
</evidence>
<keyword evidence="8" id="KW-0256">Endoplasmic reticulum</keyword>
<dbReference type="EMBL" id="JAGPNK010000010">
    <property type="protein sequence ID" value="KAH7312355.1"/>
    <property type="molecule type" value="Genomic_DNA"/>
</dbReference>
<dbReference type="PANTHER" id="PTHR28012">
    <property type="entry name" value="NUCLEAR FUSION PROTEIN KAR5"/>
    <property type="match status" value="1"/>
</dbReference>
<dbReference type="Proteomes" id="UP000813444">
    <property type="component" value="Unassembled WGS sequence"/>
</dbReference>
<sequence>MRWPATRQLLVSILLIQTAFAFGVRSFSWIRRDDRASSDLSKRWGGSHTSSSAIVNSQAKSADMYSLAIDELQAMELEPLCHRVAARLLVHHCQVLDGQDEATVLTDTGRAARDFVDAYAASLAICDLERGSFSIPSVCSKFREPTLSRIPPPTTPQLHATSTEIDGCLEGLARSDAAWNTWLSYRHKALRFCEAARAENEKDQTIQVYQAVTSIMRRLTTQIEKDLERRFEWLEEKFQQTHESLQGLAPHVKTMQSDLEDLKELVSDGIMSPVQILETLLRTVSTNTDNLVVSHQSAVQSTTDQINQQAGAMMTAIQAVMLTASSLQHDIDISKTQAIELGKQQDRLEEKMVRLAGLADSLTLKQDQHQTSLDKARLMTDEVLRTLNTISESASTFGSSFRQAFSWSGWWPYIYCPAATLFLGSYGLQPSAARNFILVSIGELVGYFVSSASSSFTQLLPQLTNTNFQVTYANSSGILAIKDMIPAVGEDI</sequence>
<dbReference type="OrthoDB" id="5311848at2759"/>
<dbReference type="AlphaFoldDB" id="A0A8K0SQN1"/>
<keyword evidence="12" id="KW-0539">Nucleus</keyword>
<evidence type="ECO:0000313" key="15">
    <source>
        <dbReference type="Proteomes" id="UP000813444"/>
    </source>
</evidence>
<gene>
    <name evidence="14" type="ORF">B0I35DRAFT_488002</name>
</gene>
<keyword evidence="11" id="KW-0325">Glycoprotein</keyword>
<dbReference type="InterPro" id="IPR007292">
    <property type="entry name" value="Nuclear_fusion_Kar5"/>
</dbReference>
<keyword evidence="5" id="KW-0415">Karyogamy</keyword>
<dbReference type="GO" id="GO:0005789">
    <property type="term" value="C:endoplasmic reticulum membrane"/>
    <property type="evidence" value="ECO:0007669"/>
    <property type="project" value="UniProtKB-SubCell"/>
</dbReference>
<comment type="caution">
    <text evidence="14">The sequence shown here is derived from an EMBL/GenBank/DDBJ whole genome shotgun (WGS) entry which is preliminary data.</text>
</comment>
<comment type="function">
    <text evidence="1">Required for nuclear membrane fusion during karyogamy.</text>
</comment>
<keyword evidence="7 13" id="KW-0732">Signal</keyword>
<keyword evidence="15" id="KW-1185">Reference proteome</keyword>
<dbReference type="GO" id="GO:0000742">
    <property type="term" value="P:karyogamy involved in conjugation with cellular fusion"/>
    <property type="evidence" value="ECO:0007669"/>
    <property type="project" value="InterPro"/>
</dbReference>
<keyword evidence="9" id="KW-1133">Transmembrane helix</keyword>
<evidence type="ECO:0000313" key="14">
    <source>
        <dbReference type="EMBL" id="KAH7312355.1"/>
    </source>
</evidence>
<evidence type="ECO:0000256" key="13">
    <source>
        <dbReference type="SAM" id="SignalP"/>
    </source>
</evidence>
<evidence type="ECO:0000256" key="6">
    <source>
        <dbReference type="ARBA" id="ARBA00022692"/>
    </source>
</evidence>
<evidence type="ECO:0000256" key="8">
    <source>
        <dbReference type="ARBA" id="ARBA00022824"/>
    </source>
</evidence>
<evidence type="ECO:0000256" key="3">
    <source>
        <dbReference type="ARBA" id="ARBA00004586"/>
    </source>
</evidence>
<evidence type="ECO:0000256" key="4">
    <source>
        <dbReference type="ARBA" id="ARBA00010473"/>
    </source>
</evidence>
<evidence type="ECO:0000256" key="2">
    <source>
        <dbReference type="ARBA" id="ARBA00004126"/>
    </source>
</evidence>
<feature type="signal peptide" evidence="13">
    <location>
        <begin position="1"/>
        <end position="21"/>
    </location>
</feature>
<evidence type="ECO:0000256" key="5">
    <source>
        <dbReference type="ARBA" id="ARBA00022459"/>
    </source>
</evidence>
<evidence type="ECO:0000256" key="10">
    <source>
        <dbReference type="ARBA" id="ARBA00023136"/>
    </source>
</evidence>
<evidence type="ECO:0000256" key="1">
    <source>
        <dbReference type="ARBA" id="ARBA00003389"/>
    </source>
</evidence>
<dbReference type="PANTHER" id="PTHR28012:SF1">
    <property type="entry name" value="NUCLEAR FUSION PROTEIN KAR5"/>
    <property type="match status" value="1"/>
</dbReference>
<feature type="chain" id="PRO_5035459067" description="Nuclear fusion protein KAR5" evidence="13">
    <location>
        <begin position="22"/>
        <end position="492"/>
    </location>
</feature>
<dbReference type="GO" id="GO:0048288">
    <property type="term" value="P:nuclear membrane fusion involved in karyogamy"/>
    <property type="evidence" value="ECO:0007669"/>
    <property type="project" value="InterPro"/>
</dbReference>
<evidence type="ECO:0000256" key="12">
    <source>
        <dbReference type="ARBA" id="ARBA00023242"/>
    </source>
</evidence>
<evidence type="ECO:0008006" key="16">
    <source>
        <dbReference type="Google" id="ProtNLM"/>
    </source>
</evidence>
<accession>A0A8K0SQN1</accession>
<dbReference type="GO" id="GO:0031965">
    <property type="term" value="C:nuclear membrane"/>
    <property type="evidence" value="ECO:0007669"/>
    <property type="project" value="UniProtKB-SubCell"/>
</dbReference>
<organism evidence="14 15">
    <name type="scientific">Stachybotrys elegans</name>
    <dbReference type="NCBI Taxonomy" id="80388"/>
    <lineage>
        <taxon>Eukaryota</taxon>
        <taxon>Fungi</taxon>
        <taxon>Dikarya</taxon>
        <taxon>Ascomycota</taxon>
        <taxon>Pezizomycotina</taxon>
        <taxon>Sordariomycetes</taxon>
        <taxon>Hypocreomycetidae</taxon>
        <taxon>Hypocreales</taxon>
        <taxon>Stachybotryaceae</taxon>
        <taxon>Stachybotrys</taxon>
    </lineage>
</organism>